<organism evidence="6 7">
    <name type="scientific">Mortierella alpina</name>
    <name type="common">Oleaginous fungus</name>
    <name type="synonym">Mortierella renispora</name>
    <dbReference type="NCBI Taxonomy" id="64518"/>
    <lineage>
        <taxon>Eukaryota</taxon>
        <taxon>Fungi</taxon>
        <taxon>Fungi incertae sedis</taxon>
        <taxon>Mucoromycota</taxon>
        <taxon>Mortierellomycotina</taxon>
        <taxon>Mortierellomycetes</taxon>
        <taxon>Mortierellales</taxon>
        <taxon>Mortierellaceae</taxon>
        <taxon>Mortierella</taxon>
    </lineage>
</organism>
<evidence type="ECO:0000256" key="4">
    <source>
        <dbReference type="ARBA" id="ARBA00023002"/>
    </source>
</evidence>
<dbReference type="AlphaFoldDB" id="A0A9P6LWH8"/>
<dbReference type="CDD" id="cd20267">
    <property type="entry name" value="Complex1_LYR_LYRM7"/>
    <property type="match status" value="1"/>
</dbReference>
<gene>
    <name evidence="6" type="ORF">BGZ70_002645</name>
</gene>
<proteinExistence type="inferred from homology"/>
<reference evidence="6" key="1">
    <citation type="journal article" date="2020" name="Fungal Divers.">
        <title>Resolving the Mortierellaceae phylogeny through synthesis of multi-gene phylogenetics and phylogenomics.</title>
        <authorList>
            <person name="Vandepol N."/>
            <person name="Liber J."/>
            <person name="Desiro A."/>
            <person name="Na H."/>
            <person name="Kennedy M."/>
            <person name="Barry K."/>
            <person name="Grigoriev I.V."/>
            <person name="Miller A.N."/>
            <person name="O'Donnell K."/>
            <person name="Stajich J.E."/>
            <person name="Bonito G."/>
        </authorList>
    </citation>
    <scope>NUCLEOTIDE SEQUENCE</scope>
    <source>
        <strain evidence="6">CK1249</strain>
    </source>
</reference>
<sequence>MSVARHQVLGAYRNLLKAQRQTFKAARLKTYTEFDTKRNEMDEIKIKEQLELANQVASLLRHNLAQAVQVEGKDDIYSLKLNQDHELGDNETLRQASKLRRLRNQEAGAIVMVEQTHAKKPKVLIAGAGLGGITLAILLEKAGVPYEIFERATEVKHLGSVLSINSNVLYMFRQIGVYEEFVARSAPYTTVNMYNENREKEFIMDFGSMMEMGGIDARMISRPDLYELLLKQVPTEKIHMGKRVLSIEQGKNGVMIRCADTSIYEGDILVGADGAYSGVRQSLYQQLKKRGDLPSSDDGALPFSCVCLVGRTGPMDPTKFTELSEPTCHFNSVLATDRPYSYLDKESTKASDGFRNSEWGPEAAEAMCKDVHAFPIPGGVNGDLTMGVLIDNTPKHLISKVMLEEKVFDTWFADRTVLMGDACHKVHPAAGGGALNAMQDAIVLANWINTLTSNSYDDIQNVFQEYKAERFPFAKEAFASAQIMAKITARKDQGSVEVIDQPSLRKTLEILKSRSEIGMPAEITSL</sequence>
<dbReference type="SUPFAM" id="SSF51905">
    <property type="entry name" value="FAD/NAD(P)-binding domain"/>
    <property type="match status" value="1"/>
</dbReference>
<keyword evidence="2" id="KW-0285">Flavoprotein</keyword>
<evidence type="ECO:0000313" key="6">
    <source>
        <dbReference type="EMBL" id="KAF9947496.1"/>
    </source>
</evidence>
<dbReference type="OrthoDB" id="529194at2759"/>
<dbReference type="PANTHER" id="PTHR47356">
    <property type="entry name" value="FAD-DEPENDENT MONOOXYGENASE ASQG-RELATED"/>
    <property type="match status" value="1"/>
</dbReference>
<evidence type="ECO:0000313" key="7">
    <source>
        <dbReference type="Proteomes" id="UP000738359"/>
    </source>
</evidence>
<dbReference type="GO" id="GO:0004497">
    <property type="term" value="F:monooxygenase activity"/>
    <property type="evidence" value="ECO:0007669"/>
    <property type="project" value="InterPro"/>
</dbReference>
<evidence type="ECO:0000256" key="1">
    <source>
        <dbReference type="ARBA" id="ARBA00007992"/>
    </source>
</evidence>
<feature type="domain" description="FAD-binding" evidence="5">
    <location>
        <begin position="398"/>
        <end position="478"/>
    </location>
</feature>
<dbReference type="InterPro" id="IPR050562">
    <property type="entry name" value="FAD_mOase_fung"/>
</dbReference>
<dbReference type="InterPro" id="IPR045298">
    <property type="entry name" value="Complex1_LYR_LYRM7"/>
</dbReference>
<dbReference type="GO" id="GO:0005739">
    <property type="term" value="C:mitochondrion"/>
    <property type="evidence" value="ECO:0007669"/>
    <property type="project" value="GOC"/>
</dbReference>
<dbReference type="Gene3D" id="3.50.50.60">
    <property type="entry name" value="FAD/NAD(P)-binding domain"/>
    <property type="match status" value="1"/>
</dbReference>
<dbReference type="GO" id="GO:0034551">
    <property type="term" value="P:mitochondrial respiratory chain complex III assembly"/>
    <property type="evidence" value="ECO:0007669"/>
    <property type="project" value="InterPro"/>
</dbReference>
<evidence type="ECO:0000259" key="5">
    <source>
        <dbReference type="Pfam" id="PF01494"/>
    </source>
</evidence>
<dbReference type="Proteomes" id="UP000738359">
    <property type="component" value="Unassembled WGS sequence"/>
</dbReference>
<dbReference type="PANTHER" id="PTHR47356:SF2">
    <property type="entry name" value="FAD-BINDING DOMAIN-CONTAINING PROTEIN-RELATED"/>
    <property type="match status" value="1"/>
</dbReference>
<accession>A0A9P6LWH8</accession>
<dbReference type="InterPro" id="IPR036188">
    <property type="entry name" value="FAD/NAD-bd_sf"/>
</dbReference>
<evidence type="ECO:0000256" key="2">
    <source>
        <dbReference type="ARBA" id="ARBA00022630"/>
    </source>
</evidence>
<dbReference type="EMBL" id="JAAAHY010001658">
    <property type="protein sequence ID" value="KAF9947496.1"/>
    <property type="molecule type" value="Genomic_DNA"/>
</dbReference>
<feature type="domain" description="FAD-binding" evidence="5">
    <location>
        <begin position="122"/>
        <end position="290"/>
    </location>
</feature>
<comment type="similarity">
    <text evidence="1">Belongs to the paxM FAD-dependent monooxygenase family.</text>
</comment>
<dbReference type="GO" id="GO:0071949">
    <property type="term" value="F:FAD binding"/>
    <property type="evidence" value="ECO:0007669"/>
    <property type="project" value="InterPro"/>
</dbReference>
<keyword evidence="7" id="KW-1185">Reference proteome</keyword>
<evidence type="ECO:0000256" key="3">
    <source>
        <dbReference type="ARBA" id="ARBA00022827"/>
    </source>
</evidence>
<dbReference type="Pfam" id="PF01494">
    <property type="entry name" value="FAD_binding_3"/>
    <property type="match status" value="2"/>
</dbReference>
<dbReference type="InterPro" id="IPR002938">
    <property type="entry name" value="FAD-bd"/>
</dbReference>
<comment type="caution">
    <text evidence="6">The sequence shown here is derived from an EMBL/GenBank/DDBJ whole genome shotgun (WGS) entry which is preliminary data.</text>
</comment>
<keyword evidence="4" id="KW-0560">Oxidoreductase</keyword>
<keyword evidence="3" id="KW-0274">FAD</keyword>
<name>A0A9P6LWH8_MORAP</name>
<dbReference type="PRINTS" id="PR00420">
    <property type="entry name" value="RNGMNOXGNASE"/>
</dbReference>
<protein>
    <recommendedName>
        <fullName evidence="5">FAD-binding domain-containing protein</fullName>
    </recommendedName>
</protein>